<dbReference type="AlphaFoldDB" id="A0AAW5MVD5"/>
<dbReference type="EMBL" id="JANPXH010000079">
    <property type="protein sequence ID" value="MCR6678460.1"/>
    <property type="molecule type" value="Genomic_DNA"/>
</dbReference>
<name>A0AAW5MVD5_9ESCH</name>
<organism evidence="2 3">
    <name type="scientific">Escherichia marmotae</name>
    <dbReference type="NCBI Taxonomy" id="1499973"/>
    <lineage>
        <taxon>Bacteria</taxon>
        <taxon>Pseudomonadati</taxon>
        <taxon>Pseudomonadota</taxon>
        <taxon>Gammaproteobacteria</taxon>
        <taxon>Enterobacterales</taxon>
        <taxon>Enterobacteriaceae</taxon>
        <taxon>Escherichia</taxon>
    </lineage>
</organism>
<gene>
    <name evidence="2" type="ORF">NVV43_23185</name>
</gene>
<evidence type="ECO:0000256" key="1">
    <source>
        <dbReference type="SAM" id="MobiDB-lite"/>
    </source>
</evidence>
<comment type="caution">
    <text evidence="2">The sequence shown here is derived from an EMBL/GenBank/DDBJ whole genome shotgun (WGS) entry which is preliminary data.</text>
</comment>
<sequence length="66" mass="7334">MNIKDISFVLQKGIFCELHIRGIEGHVMVEDDFSEVYRKIKEISPQANNTGEGVSEGRGCASECCD</sequence>
<proteinExistence type="predicted"/>
<reference evidence="2" key="1">
    <citation type="submission" date="2022-07" db="EMBL/GenBank/DDBJ databases">
        <title>Diversity of ethanolamine utilization by human commensal Escherichia coli.</title>
        <authorList>
            <person name="Jubelin G."/>
        </authorList>
    </citation>
    <scope>NUCLEOTIDE SEQUENCE</scope>
    <source>
        <strain evidence="2">S1</strain>
    </source>
</reference>
<accession>A0AAW5MVD5</accession>
<feature type="region of interest" description="Disordered" evidence="1">
    <location>
        <begin position="47"/>
        <end position="66"/>
    </location>
</feature>
<evidence type="ECO:0000313" key="2">
    <source>
        <dbReference type="EMBL" id="MCR6678460.1"/>
    </source>
</evidence>
<dbReference type="Proteomes" id="UP001206878">
    <property type="component" value="Unassembled WGS sequence"/>
</dbReference>
<evidence type="ECO:0000313" key="3">
    <source>
        <dbReference type="Proteomes" id="UP001206878"/>
    </source>
</evidence>
<protein>
    <submittedName>
        <fullName evidence="2">Uncharacterized protein</fullName>
    </submittedName>
</protein>